<feature type="domain" description="Aldehyde dehydrogenase" evidence="6">
    <location>
        <begin position="20"/>
        <end position="476"/>
    </location>
</feature>
<sequence length="487" mass="50924">MSTETFLGTDWNGRIFTGDWVDGAADPTPVVEPATGETLAQIGMASSDDALEAARRAAAAQRDWAKTKPTERAAVMRRAGELWTQHAAEINTWIMRESGAIAAKATFETDYAAATCYDSAALPTHPKGQVLPSDEPHWSFSRRVPAGVVTVIAPFNFPLILSIRSVAPALALGNAVILKPDPRTAVSGGVTLAKIFAEAGLPEGVLQVLPGGGDVGEALVAAPEVSVISFTGSTAAGRIVGENAGRLLKRCHLELGGNNALIVLPGADLEAAASAGAFGSWFHQGQICMTTGRHLVHDSIYDDYVAALAEHAAKLPVGDPSTEEVALGPIIDEKQQTHVRDIIEKAQADGARLVTGGVGEGPFVPATVLADLSPTNPAWTQEIFGPVAPVGRFSTLEEAADIVNDSEYGLSVSILGDLGTAIDLADHIDSGKIHINEQTIADEGDVPFGGTKDSGNGSRIGGAEANIESFTEVQWITMRSQIAPYPF</sequence>
<dbReference type="GO" id="GO:0016620">
    <property type="term" value="F:oxidoreductase activity, acting on the aldehyde or oxo group of donors, NAD or NADP as acceptor"/>
    <property type="evidence" value="ECO:0007669"/>
    <property type="project" value="InterPro"/>
</dbReference>
<evidence type="ECO:0000313" key="8">
    <source>
        <dbReference type="Proteomes" id="UP000595374"/>
    </source>
</evidence>
<dbReference type="PROSITE" id="PS00687">
    <property type="entry name" value="ALDEHYDE_DEHYDR_GLU"/>
    <property type="match status" value="1"/>
</dbReference>
<dbReference type="Pfam" id="PF00171">
    <property type="entry name" value="Aldedh"/>
    <property type="match status" value="1"/>
</dbReference>
<evidence type="ECO:0000259" key="6">
    <source>
        <dbReference type="Pfam" id="PF00171"/>
    </source>
</evidence>
<evidence type="ECO:0000256" key="1">
    <source>
        <dbReference type="ARBA" id="ARBA00009986"/>
    </source>
</evidence>
<accession>A0A7T4DJH2</accession>
<dbReference type="InterPro" id="IPR016162">
    <property type="entry name" value="Ald_DH_N"/>
</dbReference>
<keyword evidence="3" id="KW-0520">NAD</keyword>
<protein>
    <submittedName>
        <fullName evidence="7">Benzaldehyde dehydrogenase</fullName>
    </submittedName>
</protein>
<dbReference type="SUPFAM" id="SSF53720">
    <property type="entry name" value="ALDH-like"/>
    <property type="match status" value="1"/>
</dbReference>
<evidence type="ECO:0000313" key="7">
    <source>
        <dbReference type="EMBL" id="QQB15607.1"/>
    </source>
</evidence>
<comment type="similarity">
    <text evidence="1 5">Belongs to the aldehyde dehydrogenase family.</text>
</comment>
<dbReference type="InterPro" id="IPR015590">
    <property type="entry name" value="Aldehyde_DH_dom"/>
</dbReference>
<keyword evidence="2 5" id="KW-0560">Oxidoreductase</keyword>
<dbReference type="InterPro" id="IPR029510">
    <property type="entry name" value="Ald_DH_CS_GLU"/>
</dbReference>
<evidence type="ECO:0000256" key="5">
    <source>
        <dbReference type="RuleBase" id="RU003345"/>
    </source>
</evidence>
<dbReference type="Proteomes" id="UP000595374">
    <property type="component" value="Chromosome"/>
</dbReference>
<dbReference type="CDD" id="cd07152">
    <property type="entry name" value="ALDH_BenzADH"/>
    <property type="match status" value="1"/>
</dbReference>
<dbReference type="Gene3D" id="3.40.309.10">
    <property type="entry name" value="Aldehyde Dehydrogenase, Chain A, domain 2"/>
    <property type="match status" value="1"/>
</dbReference>
<dbReference type="PANTHER" id="PTHR42986">
    <property type="entry name" value="BENZALDEHYDE DEHYDROGENASE YFMT"/>
    <property type="match status" value="1"/>
</dbReference>
<dbReference type="RefSeq" id="WP_137825163.1">
    <property type="nucleotide sequence ID" value="NZ_CP065989.1"/>
</dbReference>
<evidence type="ECO:0000256" key="2">
    <source>
        <dbReference type="ARBA" id="ARBA00023002"/>
    </source>
</evidence>
<proteinExistence type="inferred from homology"/>
<dbReference type="InterPro" id="IPR016161">
    <property type="entry name" value="Ald_DH/histidinol_DH"/>
</dbReference>
<dbReference type="AlphaFoldDB" id="A0A7T4DJH2"/>
<evidence type="ECO:0000256" key="3">
    <source>
        <dbReference type="ARBA" id="ARBA00023027"/>
    </source>
</evidence>
<organism evidence="7 8">
    <name type="scientific">Brevibacterium casei</name>
    <dbReference type="NCBI Taxonomy" id="33889"/>
    <lineage>
        <taxon>Bacteria</taxon>
        <taxon>Bacillati</taxon>
        <taxon>Actinomycetota</taxon>
        <taxon>Actinomycetes</taxon>
        <taxon>Micrococcales</taxon>
        <taxon>Brevibacteriaceae</taxon>
        <taxon>Brevibacterium</taxon>
    </lineage>
</organism>
<dbReference type="InterPro" id="IPR016163">
    <property type="entry name" value="Ald_DH_C"/>
</dbReference>
<feature type="active site" evidence="4">
    <location>
        <position position="254"/>
    </location>
</feature>
<reference evidence="7 8" key="1">
    <citation type="submission" date="2020-12" db="EMBL/GenBank/DDBJ databases">
        <title>FDA dAtabase for Regulatory Grade micrObial Sequences (FDA-ARGOS): Supporting development and validation of Infectious Disease Dx tests.</title>
        <authorList>
            <person name="Sproer C."/>
            <person name="Gronow S."/>
            <person name="Severitt S."/>
            <person name="Schroder I."/>
            <person name="Tallon L."/>
            <person name="Sadzewicz L."/>
            <person name="Zhao X."/>
            <person name="Boylan J."/>
            <person name="Ott S."/>
            <person name="Bowen H."/>
            <person name="Vavikolanu K."/>
            <person name="Mehta A."/>
            <person name="Aluvathingal J."/>
            <person name="Nadendla S."/>
            <person name="Lowell S."/>
            <person name="Myers T."/>
            <person name="Yan Y."/>
            <person name="Sichtig H."/>
        </authorList>
    </citation>
    <scope>NUCLEOTIDE SEQUENCE [LARGE SCALE GENOMIC DNA]</scope>
    <source>
        <strain evidence="7 8">FDAARGOS_990</strain>
    </source>
</reference>
<gene>
    <name evidence="7" type="ORF">I6H47_06680</name>
</gene>
<dbReference type="PANTHER" id="PTHR42986:SF1">
    <property type="entry name" value="BENZALDEHYDE DEHYDROGENASE YFMT"/>
    <property type="match status" value="1"/>
</dbReference>
<evidence type="ECO:0000256" key="4">
    <source>
        <dbReference type="PROSITE-ProRule" id="PRU10007"/>
    </source>
</evidence>
<name>A0A7T4DJH2_9MICO</name>
<dbReference type="EMBL" id="CP065989">
    <property type="protein sequence ID" value="QQB15607.1"/>
    <property type="molecule type" value="Genomic_DNA"/>
</dbReference>
<dbReference type="Gene3D" id="3.40.605.10">
    <property type="entry name" value="Aldehyde Dehydrogenase, Chain A, domain 1"/>
    <property type="match status" value="1"/>
</dbReference>